<dbReference type="InterPro" id="IPR000529">
    <property type="entry name" value="Ribosomal_bS6"/>
</dbReference>
<dbReference type="InterPro" id="IPR020814">
    <property type="entry name" value="Ribosomal_S6_plastid/chlpt"/>
</dbReference>
<gene>
    <name evidence="2" type="ORF">CYLTODRAFT_320021</name>
</gene>
<dbReference type="STRING" id="1314674.A0A0D7B9P6"/>
<dbReference type="Pfam" id="PF01250">
    <property type="entry name" value="Ribosomal_S6"/>
    <property type="match status" value="1"/>
</dbReference>
<evidence type="ECO:0000313" key="2">
    <source>
        <dbReference type="EMBL" id="KIY66884.1"/>
    </source>
</evidence>
<dbReference type="GO" id="GO:0070181">
    <property type="term" value="F:small ribosomal subunit rRNA binding"/>
    <property type="evidence" value="ECO:0007669"/>
    <property type="project" value="TreeGrafter"/>
</dbReference>
<dbReference type="NCBIfam" id="TIGR00166">
    <property type="entry name" value="S6"/>
    <property type="match status" value="1"/>
</dbReference>
<dbReference type="HAMAP" id="MF_00360">
    <property type="entry name" value="Ribosomal_bS6"/>
    <property type="match status" value="1"/>
</dbReference>
<dbReference type="OrthoDB" id="10259681at2759"/>
<dbReference type="AlphaFoldDB" id="A0A0D7B9P6"/>
<proteinExistence type="inferred from homology"/>
<dbReference type="PANTHER" id="PTHR21011">
    <property type="entry name" value="MITOCHONDRIAL 28S RIBOSOMAL PROTEIN S6"/>
    <property type="match status" value="1"/>
</dbReference>
<dbReference type="Proteomes" id="UP000054007">
    <property type="component" value="Unassembled WGS sequence"/>
</dbReference>
<keyword evidence="2" id="KW-0687">Ribonucleoprotein</keyword>
<dbReference type="GO" id="GO:0003735">
    <property type="term" value="F:structural constituent of ribosome"/>
    <property type="evidence" value="ECO:0007669"/>
    <property type="project" value="InterPro"/>
</dbReference>
<keyword evidence="2" id="KW-0689">Ribosomal protein</keyword>
<dbReference type="Gene3D" id="3.30.70.60">
    <property type="match status" value="1"/>
</dbReference>
<dbReference type="SUPFAM" id="SSF54995">
    <property type="entry name" value="Ribosomal protein S6"/>
    <property type="match status" value="1"/>
</dbReference>
<dbReference type="InterPro" id="IPR035980">
    <property type="entry name" value="Ribosomal_bS6_sf"/>
</dbReference>
<dbReference type="GO" id="GO:0005763">
    <property type="term" value="C:mitochondrial small ribosomal subunit"/>
    <property type="evidence" value="ECO:0007669"/>
    <property type="project" value="TreeGrafter"/>
</dbReference>
<protein>
    <submittedName>
        <fullName evidence="2">Ribosomal protein S6</fullName>
    </submittedName>
</protein>
<sequence>MPLYQMVCIAAHTSEYARVKTLVSQTAMHIINRGGVVRNIESWGTHTLPYKMKQQQLGDYWSVHFDTSPRTLQTLNNFLRRDPLVLRWTMLKQAEKLEDVAKKGRQII</sequence>
<comment type="similarity">
    <text evidence="1">Belongs to the bacterial ribosomal protein bS6 family.</text>
</comment>
<dbReference type="InterPro" id="IPR014717">
    <property type="entry name" value="Transl_elong_EF1B/ribsomal_bS6"/>
</dbReference>
<organism evidence="2 3">
    <name type="scientific">Cylindrobasidium torrendii FP15055 ss-10</name>
    <dbReference type="NCBI Taxonomy" id="1314674"/>
    <lineage>
        <taxon>Eukaryota</taxon>
        <taxon>Fungi</taxon>
        <taxon>Dikarya</taxon>
        <taxon>Basidiomycota</taxon>
        <taxon>Agaricomycotina</taxon>
        <taxon>Agaricomycetes</taxon>
        <taxon>Agaricomycetidae</taxon>
        <taxon>Agaricales</taxon>
        <taxon>Marasmiineae</taxon>
        <taxon>Physalacriaceae</taxon>
        <taxon>Cylindrobasidium</taxon>
    </lineage>
</organism>
<feature type="non-terminal residue" evidence="2">
    <location>
        <position position="108"/>
    </location>
</feature>
<dbReference type="EMBL" id="KN880541">
    <property type="protein sequence ID" value="KIY66884.1"/>
    <property type="molecule type" value="Genomic_DNA"/>
</dbReference>
<dbReference type="PANTHER" id="PTHR21011:SF1">
    <property type="entry name" value="SMALL RIBOSOMAL SUBUNIT PROTEIN BS6M"/>
    <property type="match status" value="1"/>
</dbReference>
<dbReference type="GO" id="GO:0006412">
    <property type="term" value="P:translation"/>
    <property type="evidence" value="ECO:0007669"/>
    <property type="project" value="InterPro"/>
</dbReference>
<dbReference type="CDD" id="cd15465">
    <property type="entry name" value="bS6_mito"/>
    <property type="match status" value="1"/>
</dbReference>
<name>A0A0D7B9P6_9AGAR</name>
<evidence type="ECO:0000256" key="1">
    <source>
        <dbReference type="ARBA" id="ARBA00009512"/>
    </source>
</evidence>
<reference evidence="2 3" key="1">
    <citation type="journal article" date="2015" name="Fungal Genet. Biol.">
        <title>Evolution of novel wood decay mechanisms in Agaricales revealed by the genome sequences of Fistulina hepatica and Cylindrobasidium torrendii.</title>
        <authorList>
            <person name="Floudas D."/>
            <person name="Held B.W."/>
            <person name="Riley R."/>
            <person name="Nagy L.G."/>
            <person name="Koehler G."/>
            <person name="Ransdell A.S."/>
            <person name="Younus H."/>
            <person name="Chow J."/>
            <person name="Chiniquy J."/>
            <person name="Lipzen A."/>
            <person name="Tritt A."/>
            <person name="Sun H."/>
            <person name="Haridas S."/>
            <person name="LaButti K."/>
            <person name="Ohm R.A."/>
            <person name="Kues U."/>
            <person name="Blanchette R.A."/>
            <person name="Grigoriev I.V."/>
            <person name="Minto R.E."/>
            <person name="Hibbett D.S."/>
        </authorList>
    </citation>
    <scope>NUCLEOTIDE SEQUENCE [LARGE SCALE GENOMIC DNA]</scope>
    <source>
        <strain evidence="2 3">FP15055 ss-10</strain>
    </source>
</reference>
<evidence type="ECO:0000313" key="3">
    <source>
        <dbReference type="Proteomes" id="UP000054007"/>
    </source>
</evidence>
<keyword evidence="3" id="KW-1185">Reference proteome</keyword>
<accession>A0A0D7B9P6</accession>